<proteinExistence type="predicted"/>
<accession>A0A811KML6</accession>
<dbReference type="EMBL" id="CAJFDH010000003">
    <property type="protein sequence ID" value="CAD5216124.1"/>
    <property type="molecule type" value="Genomic_DNA"/>
</dbReference>
<gene>
    <name evidence="1" type="ORF">BOKJ2_LOCUS6436</name>
</gene>
<dbReference type="AlphaFoldDB" id="A0A811KML6"/>
<dbReference type="OrthoDB" id="10379726at2759"/>
<reference evidence="1" key="1">
    <citation type="submission" date="2020-09" db="EMBL/GenBank/DDBJ databases">
        <authorList>
            <person name="Kikuchi T."/>
        </authorList>
    </citation>
    <scope>NUCLEOTIDE SEQUENCE</scope>
    <source>
        <strain evidence="1">SH1</strain>
    </source>
</reference>
<dbReference type="EMBL" id="CAJFCW020000003">
    <property type="protein sequence ID" value="CAG9105333.1"/>
    <property type="molecule type" value="Genomic_DNA"/>
</dbReference>
<evidence type="ECO:0000313" key="1">
    <source>
        <dbReference type="EMBL" id="CAD5216124.1"/>
    </source>
</evidence>
<keyword evidence="2" id="KW-1185">Reference proteome</keyword>
<dbReference type="Proteomes" id="UP000783686">
    <property type="component" value="Unassembled WGS sequence"/>
</dbReference>
<name>A0A811KML6_9BILA</name>
<comment type="caution">
    <text evidence="1">The sequence shown here is derived from an EMBL/GenBank/DDBJ whole genome shotgun (WGS) entry which is preliminary data.</text>
</comment>
<evidence type="ECO:0000313" key="2">
    <source>
        <dbReference type="Proteomes" id="UP000614601"/>
    </source>
</evidence>
<sequence>MVQLECSHATVQPSLKSVSHRPKLFGDAALSFAYHFFNFSTKSSYENPQKSDLRFVSVNKRTAKWQAAGMDGMEAHIIKNVIRFVHNGNLILSLDLIMARRLNALPILPHKLTVKDVNTIEDCDEISFQFGECVTDLTIYPNINDNLSIQLINNFQRLRNLTCSLHLLTHQDCDQLYLSTLNIKKINDLHGLFNTKNHNIKTIHIQNPITLSTLSRPQAIDLVNPLILEVYVPKNLILNNYDLASYLYTSFPSIKLLKVNVMEYQTNYLLTQNESTAELLLAAPLLQQFKDLGVFVQMTYNRHVDLNKRNLICYKTAILSSLYNDESIDVKAIDLQSSCQLYQLEHSYSRSSVICNLYFQGESCCGQHSKFLY</sequence>
<dbReference type="Proteomes" id="UP000614601">
    <property type="component" value="Unassembled WGS sequence"/>
</dbReference>
<protein>
    <submittedName>
        <fullName evidence="1">Uncharacterized protein</fullName>
    </submittedName>
</protein>
<organism evidence="1 2">
    <name type="scientific">Bursaphelenchus okinawaensis</name>
    <dbReference type="NCBI Taxonomy" id="465554"/>
    <lineage>
        <taxon>Eukaryota</taxon>
        <taxon>Metazoa</taxon>
        <taxon>Ecdysozoa</taxon>
        <taxon>Nematoda</taxon>
        <taxon>Chromadorea</taxon>
        <taxon>Rhabditida</taxon>
        <taxon>Tylenchina</taxon>
        <taxon>Tylenchomorpha</taxon>
        <taxon>Aphelenchoidea</taxon>
        <taxon>Aphelenchoididae</taxon>
        <taxon>Bursaphelenchus</taxon>
    </lineage>
</organism>